<dbReference type="EMBL" id="CP114413">
    <property type="protein sequence ID" value="WAZ27011.1"/>
    <property type="molecule type" value="Genomic_DNA"/>
</dbReference>
<dbReference type="PANTHER" id="PTHR43798:SF24">
    <property type="entry name" value="CIS-3-ALKYL-4-ALKYLOXETAN-2-ONE DECARBOXYLASE"/>
    <property type="match status" value="1"/>
</dbReference>
<evidence type="ECO:0000313" key="3">
    <source>
        <dbReference type="Proteomes" id="UP001164439"/>
    </source>
</evidence>
<dbReference type="InterPro" id="IPR029058">
    <property type="entry name" value="AB_hydrolase_fold"/>
</dbReference>
<keyword evidence="2" id="KW-0378">Hydrolase</keyword>
<proteinExistence type="predicted"/>
<reference evidence="2" key="1">
    <citation type="submission" date="2022-12" db="EMBL/GenBank/DDBJ databases">
        <authorList>
            <person name="Ruckert C."/>
            <person name="Busche T."/>
            <person name="Kalinowski J."/>
            <person name="Wittmann C."/>
        </authorList>
    </citation>
    <scope>NUCLEOTIDE SEQUENCE</scope>
    <source>
        <strain evidence="2">DSM 40467</strain>
    </source>
</reference>
<keyword evidence="3" id="KW-1185">Reference proteome</keyword>
<dbReference type="Gene3D" id="3.40.50.1820">
    <property type="entry name" value="alpha/beta hydrolase"/>
    <property type="match status" value="1"/>
</dbReference>
<feature type="domain" description="AB hydrolase-1" evidence="1">
    <location>
        <begin position="3"/>
        <end position="235"/>
    </location>
</feature>
<gene>
    <name evidence="2" type="ORF">STRCI_000729</name>
</gene>
<dbReference type="InterPro" id="IPR000073">
    <property type="entry name" value="AB_hydrolase_1"/>
</dbReference>
<dbReference type="GO" id="GO:0016787">
    <property type="term" value="F:hydrolase activity"/>
    <property type="evidence" value="ECO:0007669"/>
    <property type="project" value="UniProtKB-KW"/>
</dbReference>
<name>A0ABY7KW88_9ACTN</name>
<organism evidence="2 3">
    <name type="scientific">Streptomyces cinnabarinus</name>
    <dbReference type="NCBI Taxonomy" id="67287"/>
    <lineage>
        <taxon>Bacteria</taxon>
        <taxon>Bacillati</taxon>
        <taxon>Actinomycetota</taxon>
        <taxon>Actinomycetes</taxon>
        <taxon>Kitasatosporales</taxon>
        <taxon>Streptomycetaceae</taxon>
        <taxon>Streptomyces</taxon>
    </lineage>
</organism>
<dbReference type="Proteomes" id="UP001164439">
    <property type="component" value="Chromosome"/>
</dbReference>
<protein>
    <submittedName>
        <fullName evidence="2">Alpha/beta hydrolase</fullName>
    </submittedName>
</protein>
<accession>A0ABY7KW88</accession>
<evidence type="ECO:0000313" key="2">
    <source>
        <dbReference type="EMBL" id="WAZ27011.1"/>
    </source>
</evidence>
<dbReference type="SUPFAM" id="SSF53474">
    <property type="entry name" value="alpha/beta-Hydrolases"/>
    <property type="match status" value="1"/>
</dbReference>
<dbReference type="InterPro" id="IPR050266">
    <property type="entry name" value="AB_hydrolase_sf"/>
</dbReference>
<evidence type="ECO:0000259" key="1">
    <source>
        <dbReference type="Pfam" id="PF12697"/>
    </source>
</evidence>
<dbReference type="Pfam" id="PF12697">
    <property type="entry name" value="Abhydrolase_6"/>
    <property type="match status" value="1"/>
</dbReference>
<sequence>MTVVFVHGVPETGRLWDPLRRHLKAESLALNLPGFSTPRPAGFGATMDDYVRWLSGELRGISGPVDLVGHDWGALLVARVAMLDFLPLRSWAMDVASILHPDYVWHDPAQRWQTSGAGEQWAQTMRGNTTVATAALTAAGVPAEDASGMGAQFDAHMAGCILDLYRSATPNPYAHWGADLTRTAAPGLVIQPLSDPYDDQINSQKVAERLGAHVECLPGQSHWWMLSAPEESAAALLRFWKTVGMDS</sequence>
<dbReference type="PANTHER" id="PTHR43798">
    <property type="entry name" value="MONOACYLGLYCEROL LIPASE"/>
    <property type="match status" value="1"/>
</dbReference>